<feature type="domain" description="Peptidoglycan binding-like" evidence="1">
    <location>
        <begin position="32"/>
        <end position="87"/>
    </location>
</feature>
<dbReference type="Gene3D" id="1.10.101.10">
    <property type="entry name" value="PGBD-like superfamily/PGBD"/>
    <property type="match status" value="1"/>
</dbReference>
<dbReference type="RefSeq" id="WP_123198226.1">
    <property type="nucleotide sequence ID" value="NZ_QICB01000003.1"/>
</dbReference>
<keyword evidence="3" id="KW-1185">Reference proteome</keyword>
<dbReference type="EMBL" id="QICB01000003">
    <property type="protein sequence ID" value="RNL19905.1"/>
    <property type="molecule type" value="Genomic_DNA"/>
</dbReference>
<organism evidence="2 3">
    <name type="scientific">Slackia faecicanis</name>
    <dbReference type="NCBI Taxonomy" id="255723"/>
    <lineage>
        <taxon>Bacteria</taxon>
        <taxon>Bacillati</taxon>
        <taxon>Actinomycetota</taxon>
        <taxon>Coriobacteriia</taxon>
        <taxon>Eggerthellales</taxon>
        <taxon>Eggerthellaceae</taxon>
        <taxon>Slackia</taxon>
    </lineage>
</organism>
<name>A0A3N0AG55_9ACTN</name>
<evidence type="ECO:0000313" key="3">
    <source>
        <dbReference type="Proteomes" id="UP000267368"/>
    </source>
</evidence>
<sequence length="250" mass="26797">MISETIHRQDKEGDQFELGERLLYLRTPNFAGKDVEALQTALGALGFACGGVSGTFGAYTEGALRKFQLNMGLVPDGIAGVNTYAILRNLHNAWMDKPQVEERAYMGFARAADVLEHHAVCLFGTEGFTRKVASYMSNLAMATNPRSKMVSAETLLVPPDADMLLAHIVGPDDKTDPSVPRVLCDDASALAKRISAAVDAARAKTGEGEPLRIALELSGVAGSDAVAEEVDRMAHHDAILLLDAFCMAFS</sequence>
<dbReference type="Proteomes" id="UP000267368">
    <property type="component" value="Unassembled WGS sequence"/>
</dbReference>
<dbReference type="AlphaFoldDB" id="A0A3N0AG55"/>
<gene>
    <name evidence="2" type="ORF">DMP07_05985</name>
</gene>
<accession>A0A3N0AG55</accession>
<dbReference type="OrthoDB" id="9810670at2"/>
<reference evidence="3" key="1">
    <citation type="submission" date="2018-05" db="EMBL/GenBank/DDBJ databases">
        <title>Genome Sequencing of selected type strains of the family Eggerthellaceae.</title>
        <authorList>
            <person name="Danylec N."/>
            <person name="Stoll D.A."/>
            <person name="Doetsch A."/>
            <person name="Huch M."/>
        </authorList>
    </citation>
    <scope>NUCLEOTIDE SEQUENCE [LARGE SCALE GENOMIC DNA]</scope>
    <source>
        <strain evidence="3">DSM 17537</strain>
    </source>
</reference>
<proteinExistence type="predicted"/>
<evidence type="ECO:0000259" key="1">
    <source>
        <dbReference type="Pfam" id="PF01471"/>
    </source>
</evidence>
<dbReference type="InterPro" id="IPR002477">
    <property type="entry name" value="Peptidoglycan-bd-like"/>
</dbReference>
<dbReference type="InterPro" id="IPR036366">
    <property type="entry name" value="PGBDSf"/>
</dbReference>
<dbReference type="InterPro" id="IPR036365">
    <property type="entry name" value="PGBD-like_sf"/>
</dbReference>
<comment type="caution">
    <text evidence="2">The sequence shown here is derived from an EMBL/GenBank/DDBJ whole genome shotgun (WGS) entry which is preliminary data.</text>
</comment>
<dbReference type="SUPFAM" id="SSF47090">
    <property type="entry name" value="PGBD-like"/>
    <property type="match status" value="1"/>
</dbReference>
<protein>
    <submittedName>
        <fullName evidence="2">Nucleoside transporter</fullName>
    </submittedName>
</protein>
<evidence type="ECO:0000313" key="2">
    <source>
        <dbReference type="EMBL" id="RNL19905.1"/>
    </source>
</evidence>
<dbReference type="Pfam" id="PF01471">
    <property type="entry name" value="PG_binding_1"/>
    <property type="match status" value="1"/>
</dbReference>